<evidence type="ECO:0000256" key="3">
    <source>
        <dbReference type="ARBA" id="ARBA00012438"/>
    </source>
</evidence>
<dbReference type="InterPro" id="IPR005467">
    <property type="entry name" value="His_kinase_dom"/>
</dbReference>
<dbReference type="PANTHER" id="PTHR45528:SF1">
    <property type="entry name" value="SENSOR HISTIDINE KINASE CPXA"/>
    <property type="match status" value="1"/>
</dbReference>
<evidence type="ECO:0000256" key="11">
    <source>
        <dbReference type="ARBA" id="ARBA00022989"/>
    </source>
</evidence>
<evidence type="ECO:0000256" key="1">
    <source>
        <dbReference type="ARBA" id="ARBA00000085"/>
    </source>
</evidence>
<keyword evidence="12" id="KW-0902">Two-component regulatory system</keyword>
<dbReference type="GO" id="GO:0005886">
    <property type="term" value="C:plasma membrane"/>
    <property type="evidence" value="ECO:0007669"/>
    <property type="project" value="UniProtKB-SubCell"/>
</dbReference>
<dbReference type="SUPFAM" id="SSF47384">
    <property type="entry name" value="Homodimeric domain of signal transducing histidine kinase"/>
    <property type="match status" value="1"/>
</dbReference>
<keyword evidence="11 14" id="KW-1133">Transmembrane helix</keyword>
<reference evidence="18" key="1">
    <citation type="submission" date="2018-02" db="EMBL/GenBank/DDBJ databases">
        <title>Glaesserella australis sp. nov., isolated from the lungs of pigs.</title>
        <authorList>
            <person name="Turni C."/>
            <person name="Christensen H."/>
        </authorList>
    </citation>
    <scope>NUCLEOTIDE SEQUENCE [LARGE SCALE GENOMIC DNA]</scope>
    <source>
        <strain evidence="18">HS4635</strain>
    </source>
</reference>
<dbReference type="GO" id="GO:0005524">
    <property type="term" value="F:ATP binding"/>
    <property type="evidence" value="ECO:0007669"/>
    <property type="project" value="UniProtKB-KW"/>
</dbReference>
<evidence type="ECO:0000256" key="14">
    <source>
        <dbReference type="SAM" id="Phobius"/>
    </source>
</evidence>
<evidence type="ECO:0000259" key="16">
    <source>
        <dbReference type="PROSITE" id="PS50885"/>
    </source>
</evidence>
<evidence type="ECO:0000256" key="8">
    <source>
        <dbReference type="ARBA" id="ARBA00022741"/>
    </source>
</evidence>
<feature type="domain" description="HAMP" evidence="16">
    <location>
        <begin position="182"/>
        <end position="236"/>
    </location>
</feature>
<dbReference type="Gene3D" id="3.30.565.10">
    <property type="entry name" value="Histidine kinase-like ATPase, C-terminal domain"/>
    <property type="match status" value="1"/>
</dbReference>
<dbReference type="Gene3D" id="3.30.450.210">
    <property type="entry name" value="Two-component sensor protein CpxA, periplasmic domain"/>
    <property type="match status" value="1"/>
</dbReference>
<evidence type="ECO:0000256" key="4">
    <source>
        <dbReference type="ARBA" id="ARBA00022475"/>
    </source>
</evidence>
<dbReference type="SUPFAM" id="SSF55874">
    <property type="entry name" value="ATPase domain of HSP90 chaperone/DNA topoisomerase II/histidine kinase"/>
    <property type="match status" value="1"/>
</dbReference>
<evidence type="ECO:0000256" key="13">
    <source>
        <dbReference type="ARBA" id="ARBA00023136"/>
    </source>
</evidence>
<keyword evidence="9 17" id="KW-0418">Kinase</keyword>
<sequence>MLKLTNFRTYLAYQIFASFMVIIAIVLTLALLLPNLDARIFKRIEDLQLRLMQQETSYVVQEYNLDEISRRNLSLKSVNGFDIILVDPIDSHIAGVKDDTSDEFHVFMYKAKNYYNPLQRRFDNIEFYGPFLAKSDSKPYNLYFMKKVDAQREYINDMFDSPWLMLLLLLLVSTPVMLWLSYRIAKPVKELRLAADAVARGNLAVNPKLETEGIMELRQVGTSFNQMIIALERLSSYQQRLISNISHELKTPLTRMQLALSLLRRRTGESSEISRIEGEILKLDNMIHDLLALSRKESNHHLKREVFPVHKIWDDVFKDAKFELEQSGFTLVISQRILHPDRYFINGSVTLLSSAVENVIRNAKKYAHSTVKIMCYIDSTSLYILVDDDGEGVPEDQYEAIFRPFYRVQEDRARQTGGTGLGLAIVDNAMQQHHGSVKAEKSSLGGLRVKMQLPLWFE</sequence>
<evidence type="ECO:0000256" key="6">
    <source>
        <dbReference type="ARBA" id="ARBA00022679"/>
    </source>
</evidence>
<dbReference type="CDD" id="cd06225">
    <property type="entry name" value="HAMP"/>
    <property type="match status" value="1"/>
</dbReference>
<dbReference type="EMBL" id="PTPX01000003">
    <property type="protein sequence ID" value="RAL19569.1"/>
    <property type="molecule type" value="Genomic_DNA"/>
</dbReference>
<dbReference type="NCBIfam" id="NF007007">
    <property type="entry name" value="PRK09470.1"/>
    <property type="match status" value="1"/>
</dbReference>
<dbReference type="Pfam" id="PF02518">
    <property type="entry name" value="HATPase_c"/>
    <property type="match status" value="1"/>
</dbReference>
<dbReference type="Gene3D" id="1.10.287.130">
    <property type="match status" value="1"/>
</dbReference>
<dbReference type="AlphaFoldDB" id="A0A328BZU0"/>
<feature type="domain" description="Histidine kinase" evidence="15">
    <location>
        <begin position="244"/>
        <end position="457"/>
    </location>
</feature>
<keyword evidence="13 14" id="KW-0472">Membrane</keyword>
<protein>
    <recommendedName>
        <fullName evidence="3">histidine kinase</fullName>
        <ecNumber evidence="3">2.7.13.3</ecNumber>
    </recommendedName>
</protein>
<evidence type="ECO:0000256" key="5">
    <source>
        <dbReference type="ARBA" id="ARBA00022553"/>
    </source>
</evidence>
<dbReference type="PRINTS" id="PR00344">
    <property type="entry name" value="BCTRLSENSOR"/>
</dbReference>
<dbReference type="PROSITE" id="PS50109">
    <property type="entry name" value="HIS_KIN"/>
    <property type="match status" value="1"/>
</dbReference>
<dbReference type="InterPro" id="IPR036097">
    <property type="entry name" value="HisK_dim/P_sf"/>
</dbReference>
<accession>A0A328BZU0</accession>
<evidence type="ECO:0000256" key="9">
    <source>
        <dbReference type="ARBA" id="ARBA00022777"/>
    </source>
</evidence>
<comment type="catalytic activity">
    <reaction evidence="1">
        <text>ATP + protein L-histidine = ADP + protein N-phospho-L-histidine.</text>
        <dbReference type="EC" id="2.7.13.3"/>
    </reaction>
</comment>
<evidence type="ECO:0000313" key="18">
    <source>
        <dbReference type="Proteomes" id="UP000248689"/>
    </source>
</evidence>
<dbReference type="OrthoDB" id="9804645at2"/>
<comment type="caution">
    <text evidence="17">The sequence shown here is derived from an EMBL/GenBank/DDBJ whole genome shotgun (WGS) entry which is preliminary data.</text>
</comment>
<evidence type="ECO:0000313" key="17">
    <source>
        <dbReference type="EMBL" id="RAL19569.1"/>
    </source>
</evidence>
<comment type="subcellular location">
    <subcellularLocation>
        <location evidence="2">Cell membrane</location>
        <topology evidence="2">Multi-pass membrane protein</topology>
    </subcellularLocation>
</comment>
<keyword evidence="18" id="KW-1185">Reference proteome</keyword>
<keyword evidence="8" id="KW-0547">Nucleotide-binding</keyword>
<evidence type="ECO:0000259" key="15">
    <source>
        <dbReference type="PROSITE" id="PS50109"/>
    </source>
</evidence>
<dbReference type="SMART" id="SM00387">
    <property type="entry name" value="HATPase_c"/>
    <property type="match status" value="1"/>
</dbReference>
<dbReference type="InterPro" id="IPR058125">
    <property type="entry name" value="CpxA"/>
</dbReference>
<dbReference type="InterPro" id="IPR003661">
    <property type="entry name" value="HisK_dim/P_dom"/>
</dbReference>
<dbReference type="InterPro" id="IPR038515">
    <property type="entry name" value="CpxA_peri_sf"/>
</dbReference>
<dbReference type="InterPro" id="IPR036890">
    <property type="entry name" value="HATPase_C_sf"/>
</dbReference>
<dbReference type="InterPro" id="IPR003594">
    <property type="entry name" value="HATPase_dom"/>
</dbReference>
<dbReference type="Proteomes" id="UP000248689">
    <property type="component" value="Unassembled WGS sequence"/>
</dbReference>
<dbReference type="Pfam" id="PF00512">
    <property type="entry name" value="HisKA"/>
    <property type="match status" value="1"/>
</dbReference>
<dbReference type="InterPro" id="IPR003660">
    <property type="entry name" value="HAMP_dom"/>
</dbReference>
<dbReference type="InterPro" id="IPR004358">
    <property type="entry name" value="Sig_transdc_His_kin-like_C"/>
</dbReference>
<keyword evidence="6" id="KW-0808">Transferase</keyword>
<keyword evidence="4" id="KW-1003">Cell membrane</keyword>
<feature type="transmembrane region" description="Helical" evidence="14">
    <location>
        <begin position="12"/>
        <end position="33"/>
    </location>
</feature>
<evidence type="ECO:0000256" key="10">
    <source>
        <dbReference type="ARBA" id="ARBA00022840"/>
    </source>
</evidence>
<dbReference type="CDD" id="cd00082">
    <property type="entry name" value="HisKA"/>
    <property type="match status" value="1"/>
</dbReference>
<gene>
    <name evidence="17" type="ORF">C5N92_02135</name>
</gene>
<keyword evidence="7 14" id="KW-0812">Transmembrane</keyword>
<dbReference type="RefSeq" id="WP_111749241.1">
    <property type="nucleotide sequence ID" value="NZ_PTPX01000003.1"/>
</dbReference>
<evidence type="ECO:0000256" key="12">
    <source>
        <dbReference type="ARBA" id="ARBA00023012"/>
    </source>
</evidence>
<feature type="transmembrane region" description="Helical" evidence="14">
    <location>
        <begin position="163"/>
        <end position="182"/>
    </location>
</feature>
<dbReference type="EC" id="2.7.13.3" evidence="3"/>
<keyword evidence="5" id="KW-0597">Phosphoprotein</keyword>
<dbReference type="PANTHER" id="PTHR45528">
    <property type="entry name" value="SENSOR HISTIDINE KINASE CPXA"/>
    <property type="match status" value="1"/>
</dbReference>
<name>A0A328BZU0_9PAST</name>
<proteinExistence type="predicted"/>
<organism evidence="17 18">
    <name type="scientific">Glaesserella australis</name>
    <dbReference type="NCBI Taxonomy" id="2094024"/>
    <lineage>
        <taxon>Bacteria</taxon>
        <taxon>Pseudomonadati</taxon>
        <taxon>Pseudomonadota</taxon>
        <taxon>Gammaproteobacteria</taxon>
        <taxon>Pasteurellales</taxon>
        <taxon>Pasteurellaceae</taxon>
        <taxon>Glaesserella</taxon>
    </lineage>
</organism>
<dbReference type="Pfam" id="PF00672">
    <property type="entry name" value="HAMP"/>
    <property type="match status" value="1"/>
</dbReference>
<evidence type="ECO:0000256" key="2">
    <source>
        <dbReference type="ARBA" id="ARBA00004651"/>
    </source>
</evidence>
<keyword evidence="10" id="KW-0067">ATP-binding</keyword>
<dbReference type="SMART" id="SM00304">
    <property type="entry name" value="HAMP"/>
    <property type="match status" value="1"/>
</dbReference>
<dbReference type="GO" id="GO:0000155">
    <property type="term" value="F:phosphorelay sensor kinase activity"/>
    <property type="evidence" value="ECO:0007669"/>
    <property type="project" value="InterPro"/>
</dbReference>
<dbReference type="FunFam" id="3.30.565.10:FF:000011">
    <property type="entry name" value="Sensor histidine kinase CpxA"/>
    <property type="match status" value="1"/>
</dbReference>
<evidence type="ECO:0000256" key="7">
    <source>
        <dbReference type="ARBA" id="ARBA00022692"/>
    </source>
</evidence>
<dbReference type="PROSITE" id="PS50885">
    <property type="entry name" value="HAMP"/>
    <property type="match status" value="1"/>
</dbReference>
<dbReference type="InterPro" id="IPR050398">
    <property type="entry name" value="HssS/ArlS-like"/>
</dbReference>
<dbReference type="SMART" id="SM00388">
    <property type="entry name" value="HisKA"/>
    <property type="match status" value="1"/>
</dbReference>